<proteinExistence type="predicted"/>
<evidence type="ECO:0000313" key="1">
    <source>
        <dbReference type="EMBL" id="KAG2213524.1"/>
    </source>
</evidence>
<comment type="caution">
    <text evidence="1">The sequence shown here is derived from an EMBL/GenBank/DDBJ whole genome shotgun (WGS) entry which is preliminary data.</text>
</comment>
<dbReference type="OrthoDB" id="2278533at2759"/>
<evidence type="ECO:0000313" key="2">
    <source>
        <dbReference type="Proteomes" id="UP000603453"/>
    </source>
</evidence>
<reference evidence="1" key="1">
    <citation type="submission" date="2020-12" db="EMBL/GenBank/DDBJ databases">
        <title>Metabolic potential, ecology and presence of endohyphal bacteria is reflected in genomic diversity of Mucoromycotina.</title>
        <authorList>
            <person name="Muszewska A."/>
            <person name="Okrasinska A."/>
            <person name="Steczkiewicz K."/>
            <person name="Drgas O."/>
            <person name="Orlowska M."/>
            <person name="Perlinska-Lenart U."/>
            <person name="Aleksandrzak-Piekarczyk T."/>
            <person name="Szatraj K."/>
            <person name="Zielenkiewicz U."/>
            <person name="Pilsyk S."/>
            <person name="Malc E."/>
            <person name="Mieczkowski P."/>
            <person name="Kruszewska J.S."/>
            <person name="Biernat P."/>
            <person name="Pawlowska J."/>
        </authorList>
    </citation>
    <scope>NUCLEOTIDE SEQUENCE</scope>
    <source>
        <strain evidence="1">WA0000017839</strain>
    </source>
</reference>
<sequence length="262" mass="29946">PIFIVDTSDLIWKKVFTKEELREIKNYKAPVLPSIDEDIKDYLTSFDQDAFKKAQDFYDHAFESKFEFGNSKTKRWIQKSVIEVTEVFEDAERIELDGFSEGDLSNKIWQFVFKCFKDSPVEAKLGERKVTGAKVDILLKAGCHEVGFCEVEKKDVLPIDDKYLDDGMVELPKTLRDMLSRLVNIKPIKANSLYTVGFLMMGLELELLIMDIPSGNTITRISRTKKLPFPYQGSTIGIDLTALLEIVLIGRKLMEDVEALIS</sequence>
<gene>
    <name evidence="1" type="ORF">INT47_009198</name>
</gene>
<dbReference type="EMBL" id="JAEPRD010000003">
    <property type="protein sequence ID" value="KAG2213524.1"/>
    <property type="molecule type" value="Genomic_DNA"/>
</dbReference>
<protein>
    <submittedName>
        <fullName evidence="1">Uncharacterized protein</fullName>
    </submittedName>
</protein>
<dbReference type="Proteomes" id="UP000603453">
    <property type="component" value="Unassembled WGS sequence"/>
</dbReference>
<dbReference type="AlphaFoldDB" id="A0A8H7RL60"/>
<organism evidence="1 2">
    <name type="scientific">Mucor saturninus</name>
    <dbReference type="NCBI Taxonomy" id="64648"/>
    <lineage>
        <taxon>Eukaryota</taxon>
        <taxon>Fungi</taxon>
        <taxon>Fungi incertae sedis</taxon>
        <taxon>Mucoromycota</taxon>
        <taxon>Mucoromycotina</taxon>
        <taxon>Mucoromycetes</taxon>
        <taxon>Mucorales</taxon>
        <taxon>Mucorineae</taxon>
        <taxon>Mucoraceae</taxon>
        <taxon>Mucor</taxon>
    </lineage>
</organism>
<accession>A0A8H7RL60</accession>
<keyword evidence="2" id="KW-1185">Reference proteome</keyword>
<feature type="non-terminal residue" evidence="1">
    <location>
        <position position="262"/>
    </location>
</feature>
<name>A0A8H7RL60_9FUNG</name>